<dbReference type="PANTHER" id="PTHR42903:SF1">
    <property type="entry name" value="INNER MEMBRANE PROTEIN YCCF"/>
    <property type="match status" value="1"/>
</dbReference>
<feature type="transmembrane region" description="Helical" evidence="1">
    <location>
        <begin position="90"/>
        <end position="107"/>
    </location>
</feature>
<dbReference type="NCBIfam" id="NF008740">
    <property type="entry name" value="PRK11770.1-2"/>
    <property type="match status" value="1"/>
</dbReference>
<dbReference type="InterPro" id="IPR052937">
    <property type="entry name" value="Inner_membrane_protein"/>
</dbReference>
<feature type="domain" description="Inner membrane component" evidence="2">
    <location>
        <begin position="4"/>
        <end position="54"/>
    </location>
</feature>
<dbReference type="PIRSF" id="PIRSF028777">
    <property type="entry name" value="UCP028777"/>
    <property type="match status" value="1"/>
</dbReference>
<dbReference type="InterPro" id="IPR031308">
    <property type="entry name" value="UCP028777"/>
</dbReference>
<organism evidence="3 4">
    <name type="scientific">Corynebacterium humireducens</name>
    <dbReference type="NCBI Taxonomy" id="1223514"/>
    <lineage>
        <taxon>Bacteria</taxon>
        <taxon>Bacillati</taxon>
        <taxon>Actinomycetota</taxon>
        <taxon>Actinomycetes</taxon>
        <taxon>Mycobacteriales</taxon>
        <taxon>Corynebacteriaceae</taxon>
        <taxon>Corynebacterium</taxon>
    </lineage>
</organism>
<feature type="domain" description="Inner membrane component" evidence="2">
    <location>
        <begin position="69"/>
        <end position="119"/>
    </location>
</feature>
<protein>
    <submittedName>
        <fullName evidence="3">YccF domain-containing protein</fullName>
    </submittedName>
</protein>
<evidence type="ECO:0000259" key="2">
    <source>
        <dbReference type="Pfam" id="PF03733"/>
    </source>
</evidence>
<dbReference type="AlphaFoldDB" id="A0A7X6PQV3"/>
<gene>
    <name evidence="3" type="ORF">GX859_09950</name>
</gene>
<evidence type="ECO:0000313" key="3">
    <source>
        <dbReference type="EMBL" id="NLA56594.1"/>
    </source>
</evidence>
<dbReference type="PANTHER" id="PTHR42903">
    <property type="entry name" value="INNER MEMBRANE PROTEIN YCCF"/>
    <property type="match status" value="1"/>
</dbReference>
<dbReference type="InterPro" id="IPR005185">
    <property type="entry name" value="YccF"/>
</dbReference>
<feature type="transmembrane region" description="Helical" evidence="1">
    <location>
        <begin position="60"/>
        <end position="84"/>
    </location>
</feature>
<dbReference type="EMBL" id="JAAZHI010000195">
    <property type="protein sequence ID" value="NLA56594.1"/>
    <property type="molecule type" value="Genomic_DNA"/>
</dbReference>
<keyword evidence="1" id="KW-0812">Transmembrane</keyword>
<evidence type="ECO:0000313" key="4">
    <source>
        <dbReference type="Proteomes" id="UP000557899"/>
    </source>
</evidence>
<evidence type="ECO:0000256" key="1">
    <source>
        <dbReference type="SAM" id="Phobius"/>
    </source>
</evidence>
<name>A0A7X6PQV3_9CORY</name>
<keyword evidence="1" id="KW-0472">Membrane</keyword>
<comment type="caution">
    <text evidence="3">The sequence shown here is derived from an EMBL/GenBank/DDBJ whole genome shotgun (WGS) entry which is preliminary data.</text>
</comment>
<accession>A0A7X6PQV3</accession>
<proteinExistence type="predicted"/>
<reference evidence="3 4" key="1">
    <citation type="journal article" date="2020" name="Biotechnol. Biofuels">
        <title>New insights from the biogas microbiome by comprehensive genome-resolved metagenomics of nearly 1600 species originating from multiple anaerobic digesters.</title>
        <authorList>
            <person name="Campanaro S."/>
            <person name="Treu L."/>
            <person name="Rodriguez-R L.M."/>
            <person name="Kovalovszki A."/>
            <person name="Ziels R.M."/>
            <person name="Maus I."/>
            <person name="Zhu X."/>
            <person name="Kougias P.G."/>
            <person name="Basile A."/>
            <person name="Luo G."/>
            <person name="Schluter A."/>
            <person name="Konstantinidis K.T."/>
            <person name="Angelidaki I."/>
        </authorList>
    </citation>
    <scope>NUCLEOTIDE SEQUENCE [LARGE SCALE GENOMIC DNA]</scope>
    <source>
        <strain evidence="3">AS15tlH2ME_198</strain>
    </source>
</reference>
<keyword evidence="1" id="KW-1133">Transmembrane helix</keyword>
<dbReference type="PROSITE" id="PS51257">
    <property type="entry name" value="PROKAR_LIPOPROTEIN"/>
    <property type="match status" value="1"/>
</dbReference>
<dbReference type="Pfam" id="PF03733">
    <property type="entry name" value="YccF"/>
    <property type="match status" value="2"/>
</dbReference>
<feature type="transmembrane region" description="Helical" evidence="1">
    <location>
        <begin position="6"/>
        <end position="39"/>
    </location>
</feature>
<dbReference type="Proteomes" id="UP000557899">
    <property type="component" value="Unassembled WGS sequence"/>
</dbReference>
<dbReference type="GO" id="GO:0005886">
    <property type="term" value="C:plasma membrane"/>
    <property type="evidence" value="ECO:0007669"/>
    <property type="project" value="TreeGrafter"/>
</dbReference>
<sequence length="137" mass="14515">MKLLLNIIWFLTGGFLLAAGYILFGLIACLFVVTIPAGIASFRMANYALAPFGRSVVQPTGGVGGMSAVSNVIWFVVAGVWLAIGHVTTAAAQAATIIGIPLAWANIKMIPVTCFPFGKQIVNSDRIPFGYEPMVKL</sequence>